<dbReference type="Proteomes" id="UP000680185">
    <property type="component" value="Unassembled WGS sequence"/>
</dbReference>
<sequence length="172" mass="20025">MKRINEFLTEITELRRLNFQTGEERKSNLETKIDGFTNATFTDHKERRIRLIGLVFGIIGHTKTYPEKEADYQNRLKHLNSVLLSWKTEIEMIQESQQTISQLDKTAQEIKEAEQEAKRRGLVVESKANGAIIELLDQLRTQIKEKDTTTKALLEINQNLNEIKEMLKNKLG</sequence>
<feature type="coiled-coil region" evidence="1">
    <location>
        <begin position="93"/>
        <end position="120"/>
    </location>
</feature>
<organism evidence="2 3">
    <name type="scientific">Candidatus Iainarchaeum sp</name>
    <dbReference type="NCBI Taxonomy" id="3101447"/>
    <lineage>
        <taxon>Archaea</taxon>
        <taxon>Candidatus Iainarchaeota</taxon>
        <taxon>Candidatus Iainarchaeia</taxon>
        <taxon>Candidatus Iainarchaeales</taxon>
        <taxon>Candidatus Iainarchaeaceae</taxon>
        <taxon>Candidatus Iainarchaeum</taxon>
    </lineage>
</organism>
<comment type="caution">
    <text evidence="2">The sequence shown here is derived from an EMBL/GenBank/DDBJ whole genome shotgun (WGS) entry which is preliminary data.</text>
</comment>
<dbReference type="AlphaFoldDB" id="A0A8T4KZI9"/>
<evidence type="ECO:0000256" key="1">
    <source>
        <dbReference type="SAM" id="Coils"/>
    </source>
</evidence>
<reference evidence="2" key="1">
    <citation type="submission" date="2021-03" db="EMBL/GenBank/DDBJ databases">
        <authorList>
            <person name="Jaffe A."/>
        </authorList>
    </citation>
    <scope>NUCLEOTIDE SEQUENCE</scope>
    <source>
        <strain evidence="2">RIFCSPLOWO2_01_FULL_43_13</strain>
    </source>
</reference>
<evidence type="ECO:0000313" key="3">
    <source>
        <dbReference type="Proteomes" id="UP000680185"/>
    </source>
</evidence>
<name>A0A8T4KZI9_9ARCH</name>
<accession>A0A8T4KZI9</accession>
<gene>
    <name evidence="2" type="ORF">J4478_01785</name>
</gene>
<evidence type="ECO:0000313" key="2">
    <source>
        <dbReference type="EMBL" id="MBS3058110.1"/>
    </source>
</evidence>
<protein>
    <submittedName>
        <fullName evidence="2">Uncharacterized protein</fullName>
    </submittedName>
</protein>
<reference evidence="2" key="2">
    <citation type="submission" date="2021-05" db="EMBL/GenBank/DDBJ databases">
        <title>Protein family content uncovers lineage relationships and bacterial pathway maintenance mechanisms in DPANN archaea.</title>
        <authorList>
            <person name="Castelle C.J."/>
            <person name="Meheust R."/>
            <person name="Jaffe A.L."/>
            <person name="Seitz K."/>
            <person name="Gong X."/>
            <person name="Baker B.J."/>
            <person name="Banfield J.F."/>
        </authorList>
    </citation>
    <scope>NUCLEOTIDE SEQUENCE</scope>
    <source>
        <strain evidence="2">RIFCSPLOWO2_01_FULL_43_13</strain>
    </source>
</reference>
<proteinExistence type="predicted"/>
<dbReference type="EMBL" id="JAGVWB010000011">
    <property type="protein sequence ID" value="MBS3058110.1"/>
    <property type="molecule type" value="Genomic_DNA"/>
</dbReference>
<keyword evidence="1" id="KW-0175">Coiled coil</keyword>